<reference evidence="15" key="1">
    <citation type="submission" date="2023-06" db="EMBL/GenBank/DDBJ databases">
        <title>Male Hemibagrus guttatus genome.</title>
        <authorList>
            <person name="Bian C."/>
        </authorList>
    </citation>
    <scope>NUCLEOTIDE SEQUENCE</scope>
    <source>
        <strain evidence="15">Male_cb2023</strain>
        <tissue evidence="15">Muscle</tissue>
    </source>
</reference>
<evidence type="ECO:0000256" key="10">
    <source>
        <dbReference type="ARBA" id="ARBA00023242"/>
    </source>
</evidence>
<dbReference type="EC" id="3.1.1.3" evidence="12"/>
<dbReference type="InterPro" id="IPR002331">
    <property type="entry name" value="Lipase_panc"/>
</dbReference>
<evidence type="ECO:0000256" key="9">
    <source>
        <dbReference type="ARBA" id="ARBA00023157"/>
    </source>
</evidence>
<organism evidence="15 16">
    <name type="scientific">Hemibagrus guttatus</name>
    <dbReference type="NCBI Taxonomy" id="175788"/>
    <lineage>
        <taxon>Eukaryota</taxon>
        <taxon>Metazoa</taxon>
        <taxon>Chordata</taxon>
        <taxon>Craniata</taxon>
        <taxon>Vertebrata</taxon>
        <taxon>Euteleostomi</taxon>
        <taxon>Actinopterygii</taxon>
        <taxon>Neopterygii</taxon>
        <taxon>Teleostei</taxon>
        <taxon>Ostariophysi</taxon>
        <taxon>Siluriformes</taxon>
        <taxon>Bagridae</taxon>
        <taxon>Hemibagrus</taxon>
    </lineage>
</organism>
<sequence length="542" mass="61979">MWLLWIGGLLNCLVGAAYGKEVCYDKLGCFSDEIPWSGTIERPITLLPWSPEKINAHFLLFTRQNPDFSQENFQQDPESVHIIGHSLGAHLAAEAGRRTPRLGRITGFGMSQAVGHLDFYPNGGESMPGCDKNIISQIVDIDGIWEGTRDFVACNHLRSYKYYSDSILNSAGFLGYPCSNKDMFESGHCFPCASSSSCPFMGHHADKFKVPNGVDKMKFYLNTGDARPFSRYRYKVTVTIDGSRTITGYFKVALYGTNGNTRQYQIHKGMMSPGRTYELLIDVEKEIDELTYVKFIWNNNVINPLLPKFGATKVVVQRGRDRKIFMFCGSKLVRENILQTLSSCQIMFCEKAVELVRELQRMSDGQLPAFNEDGIRQVLEEMKALYEQNQSDVNEAKTEGKTELIPTIKFRHCCLLRNQRCVAAYLYDRLLRIRALRWEYGSVLPTAIRFHMCAEELEWFNQYKKSLATYMRSLGGEEGLDITQDMKPPKSLYIEVRCLKDHGEFEIDDGTVILLKKNSQHFLPRWKCEQLIRQGVLEHVIS</sequence>
<evidence type="ECO:0000256" key="13">
    <source>
        <dbReference type="RuleBase" id="RU368085"/>
    </source>
</evidence>
<dbReference type="InterPro" id="IPR001024">
    <property type="entry name" value="PLAT/LH2_dom"/>
</dbReference>
<dbReference type="PRINTS" id="PR00823">
    <property type="entry name" value="PANCLIPASE"/>
</dbReference>
<keyword evidence="10 13" id="KW-0539">Nucleus</keyword>
<dbReference type="PRINTS" id="PR00821">
    <property type="entry name" value="TAGLIPASE"/>
</dbReference>
<dbReference type="InterPro" id="IPR000734">
    <property type="entry name" value="TAG_lipase"/>
</dbReference>
<keyword evidence="12" id="KW-0442">Lipid degradation</keyword>
<comment type="function">
    <text evidence="13">Required for correct functioning of the GINS complex, a complex that plays an essential role in the initiation of DNA replication, and progression of DNA replication forks. GINS complex seems to bind preferentially to single-stranded DNA.</text>
</comment>
<dbReference type="InterPro" id="IPR005339">
    <property type="entry name" value="GINS_Psf1"/>
</dbReference>
<evidence type="ECO:0000256" key="5">
    <source>
        <dbReference type="ARBA" id="ARBA00010701"/>
    </source>
</evidence>
<gene>
    <name evidence="15" type="ORF">QTP70_020076</name>
</gene>
<evidence type="ECO:0000313" key="16">
    <source>
        <dbReference type="Proteomes" id="UP001274896"/>
    </source>
</evidence>
<dbReference type="PANTHER" id="PTHR12914">
    <property type="entry name" value="PARTNER OF SLD5"/>
    <property type="match status" value="1"/>
</dbReference>
<dbReference type="Gene3D" id="3.40.50.1820">
    <property type="entry name" value="alpha/beta hydrolase"/>
    <property type="match status" value="3"/>
</dbReference>
<dbReference type="EMBL" id="JAUCMX010000002">
    <property type="protein sequence ID" value="KAK3554193.1"/>
    <property type="molecule type" value="Genomic_DNA"/>
</dbReference>
<dbReference type="Pfam" id="PF05916">
    <property type="entry name" value="Sld5"/>
    <property type="match status" value="1"/>
</dbReference>
<evidence type="ECO:0000256" key="7">
    <source>
        <dbReference type="ARBA" id="ARBA00022525"/>
    </source>
</evidence>
<dbReference type="SMART" id="SM00308">
    <property type="entry name" value="LH2"/>
    <property type="match status" value="1"/>
</dbReference>
<feature type="domain" description="PLAT" evidence="14">
    <location>
        <begin position="232"/>
        <end position="344"/>
    </location>
</feature>
<evidence type="ECO:0000256" key="4">
    <source>
        <dbReference type="ARBA" id="ARBA00006677"/>
    </source>
</evidence>
<dbReference type="CDD" id="cd21696">
    <property type="entry name" value="GINS_B_Psf1"/>
    <property type="match status" value="1"/>
</dbReference>
<dbReference type="PANTHER" id="PTHR12914:SF2">
    <property type="entry name" value="DNA REPLICATION COMPLEX GINS PROTEIN PSF1"/>
    <property type="match status" value="1"/>
</dbReference>
<feature type="signal peptide" evidence="12">
    <location>
        <begin position="1"/>
        <end position="19"/>
    </location>
</feature>
<dbReference type="GO" id="GO:0005576">
    <property type="term" value="C:extracellular region"/>
    <property type="evidence" value="ECO:0007669"/>
    <property type="project" value="UniProtKB-SubCell"/>
</dbReference>
<proteinExistence type="inferred from homology"/>
<dbReference type="InterPro" id="IPR013818">
    <property type="entry name" value="Lipase"/>
</dbReference>
<dbReference type="Pfam" id="PF01477">
    <property type="entry name" value="PLAT"/>
    <property type="match status" value="1"/>
</dbReference>
<evidence type="ECO:0000256" key="3">
    <source>
        <dbReference type="ARBA" id="ARBA00004613"/>
    </source>
</evidence>
<comment type="function">
    <text evidence="11">Required for correct functioning of the GINS complex, a complex that plays an essential role in the initiation of DNA replication, and progression of DNA replication forks. GINS complex is a core component of CDC45-MCM-GINS (CMG) helicase, the molecular machine that unwinds template DNA during replication, and around which the replisome is built.</text>
</comment>
<dbReference type="InterPro" id="IPR036224">
    <property type="entry name" value="GINS_bundle-like_dom_sf"/>
</dbReference>
<keyword evidence="16" id="KW-1185">Reference proteome</keyword>
<comment type="caution">
    <text evidence="15">The sequence shown here is derived from an EMBL/GenBank/DDBJ whole genome shotgun (WGS) entry which is preliminary data.</text>
</comment>
<keyword evidence="7 12" id="KW-0964">Secreted</keyword>
<accession>A0AAE0VFB0</accession>
<keyword evidence="9 12" id="KW-1015">Disulfide bond</keyword>
<evidence type="ECO:0000256" key="1">
    <source>
        <dbReference type="ARBA" id="ARBA00004123"/>
    </source>
</evidence>
<dbReference type="GO" id="GO:0016042">
    <property type="term" value="P:lipid catabolic process"/>
    <property type="evidence" value="ECO:0007669"/>
    <property type="project" value="UniProtKB-KW"/>
</dbReference>
<protein>
    <recommendedName>
        <fullName evidence="12 13">Multifunctional fusion protein</fullName>
    </recommendedName>
    <domain>
        <recommendedName>
            <fullName evidence="12">Triacylglycerol lipase</fullName>
            <ecNumber evidence="12">3.1.1.3</ecNumber>
        </recommendedName>
        <alternativeName>
            <fullName evidence="12">Pancreatic lipase</fullName>
        </alternativeName>
    </domain>
    <domain>
        <recommendedName>
            <fullName evidence="13">DNA replication complex GINS protein PSF1</fullName>
        </recommendedName>
    </domain>
</protein>
<keyword evidence="12" id="KW-0732">Signal</keyword>
<feature type="chain" id="PRO_5041770631" description="Multifunctional fusion protein" evidence="12">
    <location>
        <begin position="20"/>
        <end position="542"/>
    </location>
</feature>
<dbReference type="InterPro" id="IPR029058">
    <property type="entry name" value="AB_hydrolase_fold"/>
</dbReference>
<dbReference type="Proteomes" id="UP001274896">
    <property type="component" value="Unassembled WGS sequence"/>
</dbReference>
<dbReference type="InterPro" id="IPR036392">
    <property type="entry name" value="PLAT/LH2_dom_sf"/>
</dbReference>
<dbReference type="Gene3D" id="1.20.58.1030">
    <property type="match status" value="1"/>
</dbReference>
<dbReference type="SUPFAM" id="SSF53474">
    <property type="entry name" value="alpha/beta-Hydrolases"/>
    <property type="match status" value="1"/>
</dbReference>
<comment type="subunit">
    <text evidence="13">Component of the GINS complex.</text>
</comment>
<dbReference type="GO" id="GO:1902983">
    <property type="term" value="P:DNA strand elongation involved in mitotic DNA replication"/>
    <property type="evidence" value="ECO:0007669"/>
    <property type="project" value="TreeGrafter"/>
</dbReference>
<evidence type="ECO:0000256" key="8">
    <source>
        <dbReference type="ARBA" id="ARBA00022705"/>
    </source>
</evidence>
<comment type="similarity">
    <text evidence="4 13">Belongs to the GINS1/PSF1 family.</text>
</comment>
<dbReference type="GO" id="GO:0000811">
    <property type="term" value="C:GINS complex"/>
    <property type="evidence" value="ECO:0007669"/>
    <property type="project" value="UniProtKB-UniRule"/>
</dbReference>
<evidence type="ECO:0000313" key="15">
    <source>
        <dbReference type="EMBL" id="KAK3554193.1"/>
    </source>
</evidence>
<dbReference type="Gene3D" id="2.60.60.20">
    <property type="entry name" value="PLAT/LH2 domain"/>
    <property type="match status" value="1"/>
</dbReference>
<dbReference type="CDD" id="cd11710">
    <property type="entry name" value="GINS_A_psf1"/>
    <property type="match status" value="1"/>
</dbReference>
<evidence type="ECO:0000256" key="11">
    <source>
        <dbReference type="ARBA" id="ARBA00045258"/>
    </source>
</evidence>
<dbReference type="FunFam" id="1.20.58.1030:FF:000001">
    <property type="entry name" value="DNA replication complex GINS protein PSF1"/>
    <property type="match status" value="1"/>
</dbReference>
<keyword evidence="12" id="KW-0443">Lipid metabolism</keyword>
<dbReference type="InterPro" id="IPR021151">
    <property type="entry name" value="GINS_A"/>
</dbReference>
<keyword evidence="8 13" id="KW-0235">DNA replication</keyword>
<evidence type="ECO:0000256" key="2">
    <source>
        <dbReference type="ARBA" id="ARBA00004286"/>
    </source>
</evidence>
<evidence type="ECO:0000256" key="6">
    <source>
        <dbReference type="ARBA" id="ARBA00022454"/>
    </source>
</evidence>
<dbReference type="FunFam" id="2.60.60.20:FF:000003">
    <property type="entry name" value="Triacylglycerol lipase"/>
    <property type="match status" value="1"/>
</dbReference>
<dbReference type="SUPFAM" id="SSF49723">
    <property type="entry name" value="Lipase/lipooxygenase domain (PLAT/LH2 domain)"/>
    <property type="match status" value="1"/>
</dbReference>
<dbReference type="Pfam" id="PF00151">
    <property type="entry name" value="Lipase"/>
    <property type="match status" value="2"/>
</dbReference>
<dbReference type="AlphaFoldDB" id="A0AAE0VFB0"/>
<dbReference type="SUPFAM" id="SSF158573">
    <property type="entry name" value="GINS helical bundle-like"/>
    <property type="match status" value="1"/>
</dbReference>
<dbReference type="GO" id="GO:0004806">
    <property type="term" value="F:triacylglycerol lipase activity"/>
    <property type="evidence" value="ECO:0007669"/>
    <property type="project" value="UniProtKB-EC"/>
</dbReference>
<comment type="catalytic activity">
    <reaction evidence="12">
        <text>a triacylglycerol + H2O = a diacylglycerol + a fatty acid + H(+)</text>
        <dbReference type="Rhea" id="RHEA:12044"/>
        <dbReference type="ChEBI" id="CHEBI:15377"/>
        <dbReference type="ChEBI" id="CHEBI:15378"/>
        <dbReference type="ChEBI" id="CHEBI:17855"/>
        <dbReference type="ChEBI" id="CHEBI:18035"/>
        <dbReference type="ChEBI" id="CHEBI:28868"/>
        <dbReference type="EC" id="3.1.1.3"/>
    </reaction>
</comment>
<keyword evidence="6" id="KW-0158">Chromosome</keyword>
<comment type="subcellular location">
    <subcellularLocation>
        <location evidence="2">Chromosome</location>
    </subcellularLocation>
    <subcellularLocation>
        <location evidence="1 13">Nucleus</location>
    </subcellularLocation>
    <subcellularLocation>
        <location evidence="3 12">Secreted</location>
    </subcellularLocation>
</comment>
<dbReference type="Pfam" id="PF24997">
    <property type="entry name" value="PSF1_C"/>
    <property type="match status" value="1"/>
</dbReference>
<comment type="similarity">
    <text evidence="5 12">Belongs to the AB hydrolase superfamily. Lipase family.</text>
</comment>
<evidence type="ECO:0000256" key="12">
    <source>
        <dbReference type="RuleBase" id="RU362046"/>
    </source>
</evidence>
<name>A0AAE0VFB0_9TELE</name>
<dbReference type="InterPro" id="IPR056783">
    <property type="entry name" value="PSF1_C"/>
</dbReference>
<evidence type="ECO:0000259" key="14">
    <source>
        <dbReference type="SMART" id="SM00308"/>
    </source>
</evidence>